<protein>
    <submittedName>
        <fullName evidence="2">Uncharacterized protein</fullName>
    </submittedName>
</protein>
<dbReference type="RefSeq" id="WP_091711161.1">
    <property type="nucleotide sequence ID" value="NZ_FOSH01000001.1"/>
</dbReference>
<keyword evidence="1" id="KW-1133">Transmembrane helix</keyword>
<feature type="transmembrane region" description="Helical" evidence="1">
    <location>
        <begin position="91"/>
        <end position="108"/>
    </location>
</feature>
<dbReference type="AlphaFoldDB" id="A0A1I3TW95"/>
<dbReference type="OrthoDB" id="4628611at2"/>
<keyword evidence="3" id="KW-1185">Reference proteome</keyword>
<evidence type="ECO:0000313" key="3">
    <source>
        <dbReference type="Proteomes" id="UP000198924"/>
    </source>
</evidence>
<gene>
    <name evidence="2" type="ORF">SAMN04488079_10116</name>
</gene>
<proteinExistence type="predicted"/>
<evidence type="ECO:0000256" key="1">
    <source>
        <dbReference type="SAM" id="Phobius"/>
    </source>
</evidence>
<reference evidence="3" key="1">
    <citation type="submission" date="2016-10" db="EMBL/GenBank/DDBJ databases">
        <authorList>
            <person name="Varghese N."/>
            <person name="Submissions S."/>
        </authorList>
    </citation>
    <scope>NUCLEOTIDE SEQUENCE [LARGE SCALE GENOMIC DNA]</scope>
    <source>
        <strain evidence="3">DSM 11578</strain>
    </source>
</reference>
<feature type="transmembrane region" description="Helical" evidence="1">
    <location>
        <begin position="15"/>
        <end position="35"/>
    </location>
</feature>
<dbReference type="STRING" id="45496.SAMN04488079_10116"/>
<keyword evidence="1" id="KW-0812">Transmembrane</keyword>
<keyword evidence="1" id="KW-0472">Membrane</keyword>
<accession>A0A1I3TW95</accession>
<sequence length="136" mass="15537">MSTYIPKVQSKKGQLFDSLFILVLVYVSLYIPLFLESDSKSASDTTSSQVISWESLNVSPVEQEQWQKLGFDETAAAEIINDKFDYTIDPVMLGITALVIIGYFIFMLRVSESQYREVIAEKFGDKTSRSEQEEQR</sequence>
<evidence type="ECO:0000313" key="2">
    <source>
        <dbReference type="EMBL" id="SFJ73807.1"/>
    </source>
</evidence>
<organism evidence="2 3">
    <name type="scientific">Methylophaga sulfidovorans</name>
    <dbReference type="NCBI Taxonomy" id="45496"/>
    <lineage>
        <taxon>Bacteria</taxon>
        <taxon>Pseudomonadati</taxon>
        <taxon>Pseudomonadota</taxon>
        <taxon>Gammaproteobacteria</taxon>
        <taxon>Thiotrichales</taxon>
        <taxon>Piscirickettsiaceae</taxon>
        <taxon>Methylophaga</taxon>
    </lineage>
</organism>
<dbReference type="EMBL" id="FOSH01000001">
    <property type="protein sequence ID" value="SFJ73807.1"/>
    <property type="molecule type" value="Genomic_DNA"/>
</dbReference>
<dbReference type="Proteomes" id="UP000198924">
    <property type="component" value="Unassembled WGS sequence"/>
</dbReference>
<name>A0A1I3TW95_9GAMM</name>